<dbReference type="InterPro" id="IPR021994">
    <property type="entry name" value="DUF3592"/>
</dbReference>
<keyword evidence="4" id="KW-1185">Reference proteome</keyword>
<dbReference type="Proteomes" id="UP000634668">
    <property type="component" value="Unassembled WGS sequence"/>
</dbReference>
<feature type="domain" description="DUF3592" evidence="2">
    <location>
        <begin position="32"/>
        <end position="122"/>
    </location>
</feature>
<proteinExistence type="predicted"/>
<gene>
    <name evidence="3" type="ORF">GCM10007383_36880</name>
</gene>
<feature type="transmembrane region" description="Helical" evidence="1">
    <location>
        <begin position="127"/>
        <end position="146"/>
    </location>
</feature>
<keyword evidence="1" id="KW-0812">Transmembrane</keyword>
<evidence type="ECO:0000313" key="4">
    <source>
        <dbReference type="Proteomes" id="UP000634668"/>
    </source>
</evidence>
<dbReference type="RefSeq" id="WP_026814752.1">
    <property type="nucleotide sequence ID" value="NZ_BMWP01000041.1"/>
</dbReference>
<organism evidence="3 4">
    <name type="scientific">Arenibacter certesii</name>
    <dbReference type="NCBI Taxonomy" id="228955"/>
    <lineage>
        <taxon>Bacteria</taxon>
        <taxon>Pseudomonadati</taxon>
        <taxon>Bacteroidota</taxon>
        <taxon>Flavobacteriia</taxon>
        <taxon>Flavobacteriales</taxon>
        <taxon>Flavobacteriaceae</taxon>
        <taxon>Arenibacter</taxon>
    </lineage>
</organism>
<evidence type="ECO:0000256" key="1">
    <source>
        <dbReference type="SAM" id="Phobius"/>
    </source>
</evidence>
<evidence type="ECO:0000259" key="2">
    <source>
        <dbReference type="Pfam" id="PF12158"/>
    </source>
</evidence>
<keyword evidence="1" id="KW-0472">Membrane</keyword>
<dbReference type="AlphaFoldDB" id="A0A918MRF1"/>
<accession>A0A918MRF1</accession>
<keyword evidence="1" id="KW-1133">Transmembrane helix</keyword>
<comment type="caution">
    <text evidence="3">The sequence shown here is derived from an EMBL/GenBank/DDBJ whole genome shotgun (WGS) entry which is preliminary data.</text>
</comment>
<dbReference type="EMBL" id="BMWP01000041">
    <property type="protein sequence ID" value="GGW49635.1"/>
    <property type="molecule type" value="Genomic_DNA"/>
</dbReference>
<protein>
    <recommendedName>
        <fullName evidence="2">DUF3592 domain-containing protein</fullName>
    </recommendedName>
</protein>
<sequence length="163" mass="18166">MIITLLIGLAFSLFGIVIKVLNHMAKRWHHTVGTISKAQLVEKISKDSDGNQKIKETVDLEYNYQVPGEEQTLVGDNLFPYMGTSGSNGVDRNKLLEKLKEGAQVKVYYNPNKPSQSSLTVGANYSINYPFSLGLAFLGFALVIWINENSDSTQWVLDQILVN</sequence>
<name>A0A918MRF1_9FLAO</name>
<reference evidence="3" key="2">
    <citation type="submission" date="2020-09" db="EMBL/GenBank/DDBJ databases">
        <authorList>
            <person name="Sun Q."/>
            <person name="Kim S."/>
        </authorList>
    </citation>
    <scope>NUCLEOTIDE SEQUENCE</scope>
    <source>
        <strain evidence="3">KCTC 12113</strain>
    </source>
</reference>
<reference evidence="3" key="1">
    <citation type="journal article" date="2014" name="Int. J. Syst. Evol. Microbiol.">
        <title>Complete genome sequence of Corynebacterium casei LMG S-19264T (=DSM 44701T), isolated from a smear-ripened cheese.</title>
        <authorList>
            <consortium name="US DOE Joint Genome Institute (JGI-PGF)"/>
            <person name="Walter F."/>
            <person name="Albersmeier A."/>
            <person name="Kalinowski J."/>
            <person name="Ruckert C."/>
        </authorList>
    </citation>
    <scope>NUCLEOTIDE SEQUENCE</scope>
    <source>
        <strain evidence="3">KCTC 12113</strain>
    </source>
</reference>
<evidence type="ECO:0000313" key="3">
    <source>
        <dbReference type="EMBL" id="GGW49635.1"/>
    </source>
</evidence>
<dbReference type="Pfam" id="PF12158">
    <property type="entry name" value="DUF3592"/>
    <property type="match status" value="1"/>
</dbReference>